<proteinExistence type="inferred from homology"/>
<keyword evidence="8 10" id="KW-0320">Glycogen biosynthesis</keyword>
<evidence type="ECO:0000256" key="3">
    <source>
        <dbReference type="ARBA" id="ARBA00004964"/>
    </source>
</evidence>
<keyword evidence="14" id="KW-1185">Reference proteome</keyword>
<accession>A0ABZ3ET42</accession>
<dbReference type="InterPro" id="IPR006048">
    <property type="entry name" value="A-amylase/branching_C"/>
</dbReference>
<dbReference type="NCBIfam" id="NF003811">
    <property type="entry name" value="PRK05402.1"/>
    <property type="match status" value="1"/>
</dbReference>
<dbReference type="InterPro" id="IPR037439">
    <property type="entry name" value="Branching_enzy"/>
</dbReference>
<dbReference type="CDD" id="cd02855">
    <property type="entry name" value="E_set_GBE_prok_N"/>
    <property type="match status" value="1"/>
</dbReference>
<dbReference type="Pfam" id="PF02806">
    <property type="entry name" value="Alpha-amylase_C"/>
    <property type="match status" value="1"/>
</dbReference>
<dbReference type="SMART" id="SM00642">
    <property type="entry name" value="Aamy"/>
    <property type="match status" value="1"/>
</dbReference>
<dbReference type="HAMAP" id="MF_00685">
    <property type="entry name" value="GlgB"/>
    <property type="match status" value="1"/>
</dbReference>
<feature type="compositionally biased region" description="Basic and acidic residues" evidence="11">
    <location>
        <begin position="771"/>
        <end position="795"/>
    </location>
</feature>
<evidence type="ECO:0000256" key="9">
    <source>
        <dbReference type="ARBA" id="ARBA00023277"/>
    </source>
</evidence>
<dbReference type="CDD" id="cd11322">
    <property type="entry name" value="AmyAc_Glg_BE"/>
    <property type="match status" value="1"/>
</dbReference>
<feature type="active site" description="Nucleophile" evidence="10">
    <location>
        <position position="416"/>
    </location>
</feature>
<dbReference type="Pfam" id="PF02922">
    <property type="entry name" value="CBM_48"/>
    <property type="match status" value="1"/>
</dbReference>
<dbReference type="EC" id="2.4.1.18" evidence="10"/>
<reference evidence="13 14" key="1">
    <citation type="submission" date="2024-02" db="EMBL/GenBank/DDBJ databases">
        <title>Bacterial strain from lacustrine sediment.</title>
        <authorList>
            <person name="Petit C."/>
            <person name="Fadhlaoui K."/>
        </authorList>
    </citation>
    <scope>NUCLEOTIDE SEQUENCE [LARGE SCALE GENOMIC DNA]</scope>
    <source>
        <strain evidence="13 14">IPX-CK</strain>
    </source>
</reference>
<evidence type="ECO:0000256" key="10">
    <source>
        <dbReference type="HAMAP-Rule" id="MF_00685"/>
    </source>
</evidence>
<dbReference type="NCBIfam" id="NF008967">
    <property type="entry name" value="PRK12313.1"/>
    <property type="match status" value="1"/>
</dbReference>
<dbReference type="InterPro" id="IPR006047">
    <property type="entry name" value="GH13_cat_dom"/>
</dbReference>
<evidence type="ECO:0000256" key="11">
    <source>
        <dbReference type="SAM" id="MobiDB-lite"/>
    </source>
</evidence>
<dbReference type="Gene3D" id="2.60.40.1180">
    <property type="entry name" value="Golgi alpha-mannosidase II"/>
    <property type="match status" value="1"/>
</dbReference>
<dbReference type="PIRSF" id="PIRSF000463">
    <property type="entry name" value="GlgB"/>
    <property type="match status" value="1"/>
</dbReference>
<gene>
    <name evidence="10 13" type="primary">glgB</name>
    <name evidence="13" type="ORF">V6984_13325</name>
</gene>
<dbReference type="InterPro" id="IPR004193">
    <property type="entry name" value="Glyco_hydro_13_N"/>
</dbReference>
<evidence type="ECO:0000256" key="8">
    <source>
        <dbReference type="ARBA" id="ARBA00023056"/>
    </source>
</evidence>
<keyword evidence="6 10" id="KW-0328">Glycosyltransferase</keyword>
<feature type="active site" description="Proton donor" evidence="10">
    <location>
        <position position="469"/>
    </location>
</feature>
<evidence type="ECO:0000256" key="7">
    <source>
        <dbReference type="ARBA" id="ARBA00022679"/>
    </source>
</evidence>
<evidence type="ECO:0000256" key="2">
    <source>
        <dbReference type="ARBA" id="ARBA00002953"/>
    </source>
</evidence>
<dbReference type="GO" id="GO:0003844">
    <property type="term" value="F:1,4-alpha-glucan branching enzyme activity"/>
    <property type="evidence" value="ECO:0007669"/>
    <property type="project" value="UniProtKB-EC"/>
</dbReference>
<dbReference type="InterPro" id="IPR017853">
    <property type="entry name" value="GH"/>
</dbReference>
<comment type="catalytic activity">
    <reaction evidence="1 10">
        <text>Transfers a segment of a (1-&gt;4)-alpha-D-glucan chain to a primary hydroxy group in a similar glucan chain.</text>
        <dbReference type="EC" id="2.4.1.18"/>
    </reaction>
</comment>
<dbReference type="EMBL" id="CP146256">
    <property type="protein sequence ID" value="XAH72494.1"/>
    <property type="molecule type" value="Genomic_DNA"/>
</dbReference>
<name>A0ABZ3ET42_9FIRM</name>
<dbReference type="InterPro" id="IPR006407">
    <property type="entry name" value="GlgB"/>
</dbReference>
<comment type="similarity">
    <text evidence="4 10">Belongs to the glycosyl hydrolase 13 family. GlgB subfamily.</text>
</comment>
<feature type="domain" description="Glycosyl hydrolase family 13 catalytic" evidence="12">
    <location>
        <begin position="259"/>
        <end position="615"/>
    </location>
</feature>
<dbReference type="SUPFAM" id="SSF51445">
    <property type="entry name" value="(Trans)glycosidases"/>
    <property type="match status" value="1"/>
</dbReference>
<dbReference type="Proteomes" id="UP001451571">
    <property type="component" value="Chromosome"/>
</dbReference>
<dbReference type="Pfam" id="PF00128">
    <property type="entry name" value="Alpha-amylase"/>
    <property type="match status" value="1"/>
</dbReference>
<dbReference type="InterPro" id="IPR014756">
    <property type="entry name" value="Ig_E-set"/>
</dbReference>
<evidence type="ECO:0000256" key="1">
    <source>
        <dbReference type="ARBA" id="ARBA00000826"/>
    </source>
</evidence>
<dbReference type="NCBIfam" id="TIGR01515">
    <property type="entry name" value="branching_enzym"/>
    <property type="match status" value="1"/>
</dbReference>
<evidence type="ECO:0000256" key="4">
    <source>
        <dbReference type="ARBA" id="ARBA00009000"/>
    </source>
</evidence>
<dbReference type="SUPFAM" id="SSF51011">
    <property type="entry name" value="Glycosyl hydrolase domain"/>
    <property type="match status" value="1"/>
</dbReference>
<dbReference type="SUPFAM" id="SSF81296">
    <property type="entry name" value="E set domains"/>
    <property type="match status" value="2"/>
</dbReference>
<evidence type="ECO:0000313" key="13">
    <source>
        <dbReference type="EMBL" id="XAH72494.1"/>
    </source>
</evidence>
<feature type="region of interest" description="Disordered" evidence="11">
    <location>
        <begin position="771"/>
        <end position="834"/>
    </location>
</feature>
<dbReference type="InterPro" id="IPR054169">
    <property type="entry name" value="GlgB_N"/>
</dbReference>
<comment type="function">
    <text evidence="2 10">Catalyzes the formation of the alpha-1,6-glucosidic linkages in glycogen by scission of a 1,4-alpha-linked oligosaccharide from growing alpha-1,4-glucan chains and the subsequent attachment of the oligosaccharide to the alpha-1,6 position.</text>
</comment>
<evidence type="ECO:0000259" key="12">
    <source>
        <dbReference type="SMART" id="SM00642"/>
    </source>
</evidence>
<feature type="compositionally biased region" description="Basic and acidic residues" evidence="11">
    <location>
        <begin position="802"/>
        <end position="816"/>
    </location>
</feature>
<evidence type="ECO:0000256" key="6">
    <source>
        <dbReference type="ARBA" id="ARBA00022676"/>
    </source>
</evidence>
<dbReference type="RefSeq" id="WP_342756110.1">
    <property type="nucleotide sequence ID" value="NZ_CP146256.1"/>
</dbReference>
<evidence type="ECO:0000313" key="14">
    <source>
        <dbReference type="Proteomes" id="UP001451571"/>
    </source>
</evidence>
<protein>
    <recommendedName>
        <fullName evidence="10">1,4-alpha-glucan branching enzyme GlgB</fullName>
        <ecNumber evidence="10">2.4.1.18</ecNumber>
    </recommendedName>
    <alternativeName>
        <fullName evidence="10">1,4-alpha-D-glucan:1,4-alpha-D-glucan 6-glucosyl-transferase</fullName>
    </alternativeName>
    <alternativeName>
        <fullName evidence="10">Alpha-(1-&gt;4)-glucan branching enzyme</fullName>
    </alternativeName>
    <alternativeName>
        <fullName evidence="10">Glycogen branching enzyme</fullName>
        <shortName evidence="10">BE</shortName>
    </alternativeName>
</protein>
<dbReference type="PANTHER" id="PTHR43651">
    <property type="entry name" value="1,4-ALPHA-GLUCAN-BRANCHING ENZYME"/>
    <property type="match status" value="1"/>
</dbReference>
<keyword evidence="9 10" id="KW-0119">Carbohydrate metabolism</keyword>
<keyword evidence="5 10" id="KW-0321">Glycogen metabolism</keyword>
<dbReference type="PANTHER" id="PTHR43651:SF3">
    <property type="entry name" value="1,4-ALPHA-GLUCAN-BRANCHING ENZYME"/>
    <property type="match status" value="1"/>
</dbReference>
<comment type="subunit">
    <text evidence="10">Monomer.</text>
</comment>
<dbReference type="InterPro" id="IPR013780">
    <property type="entry name" value="Glyco_hydro_b"/>
</dbReference>
<dbReference type="Pfam" id="PF22019">
    <property type="entry name" value="GlgB_N"/>
    <property type="match status" value="1"/>
</dbReference>
<evidence type="ECO:0000256" key="5">
    <source>
        <dbReference type="ARBA" id="ARBA00022600"/>
    </source>
</evidence>
<dbReference type="InterPro" id="IPR044143">
    <property type="entry name" value="GlgB_N_E_set_prok"/>
</dbReference>
<dbReference type="InterPro" id="IPR013783">
    <property type="entry name" value="Ig-like_fold"/>
</dbReference>
<comment type="pathway">
    <text evidence="3 10">Glycan biosynthesis; glycogen biosynthesis.</text>
</comment>
<sequence>MNNKLYKLMNWPKIEAVIYSESDNPHEILGAHAVGNHTLVQAFFPGAKSVLLEDKKDKKSYEMEMADDEGFFAALIPGKIPMQYEYIVEDKTGNLKRVKDAYNFAPQIEKRDMDKFAAGIHYTIYEKLGAHPKRLDGINGVYFAVWAPGAVRVSAVGDFNDWDGRVHQMRRLGDSGIFEIFVPDAKEGQNYKYELKIKGGLTYLKADPYAFGQQLRPDTASVIREGMGSEKGTFQWEDDRWLEERKERQGQDKPISIYELYLGSFRVGEEGGYLNYKELAPLIIDYVKQMGYTHIELMPVMEHPLDGSWGYQVIGYYSPTARYGNNEDFMYFMNEMHKAGIGVILDWVPAHFPRDIHGLSNFDGTCLYEHQDPRRGAHPHWGTLIYNYGRPQVSNYLIANALFWIERYHADGIRMDAVASMLYLDYGKNDGEWIPNIYGGHENLEAIEFLKHLNSIVKKRDDGVLMIAEESTAWPKVTGEVEDNGLGFDIKWNMGWMNDYLGYIAYDPYFRVHHHNELTFSMIYAYSEKFMLVFSHDEVVHGKATIIGKMPGELKDKFANLRLTYAYMMAHPGKKLLFMGQDIAEFDEWNEKREVEWGLLQYDNHKGIQNLVKALNELYRNYPAFYKYDTSWDGFEWINCISSSDCMLVFMRKTDMPEDTLVVVANFANVHKEFTIGVSLEGKYKEILNTDDLIFGGEGMVNEGLICSEQEEFDGKPYSIQVISAQLSLSVFSYISYTPEEKKDATRRKEEKIRKEKAAALKRERQERIAALEKERQEKQAEAERALEEAEEAKARAKRMLKAAEEVRLEAERVLSEGKGQAASEETTSGKRNR</sequence>
<keyword evidence="7 10" id="KW-0808">Transferase</keyword>
<dbReference type="Gene3D" id="3.20.20.80">
    <property type="entry name" value="Glycosidases"/>
    <property type="match status" value="1"/>
</dbReference>
<dbReference type="Gene3D" id="2.60.40.10">
    <property type="entry name" value="Immunoglobulins"/>
    <property type="match status" value="2"/>
</dbReference>
<organism evidence="13 14">
    <name type="scientific">Kineothrix sedimenti</name>
    <dbReference type="NCBI Taxonomy" id="3123317"/>
    <lineage>
        <taxon>Bacteria</taxon>
        <taxon>Bacillati</taxon>
        <taxon>Bacillota</taxon>
        <taxon>Clostridia</taxon>
        <taxon>Lachnospirales</taxon>
        <taxon>Lachnospiraceae</taxon>
        <taxon>Kineothrix</taxon>
    </lineage>
</organism>